<dbReference type="Pfam" id="PF07883">
    <property type="entry name" value="Cupin_2"/>
    <property type="match status" value="1"/>
</dbReference>
<dbReference type="SUPFAM" id="SSF46689">
    <property type="entry name" value="Homeodomain-like"/>
    <property type="match status" value="2"/>
</dbReference>
<dbReference type="PANTHER" id="PTHR43280">
    <property type="entry name" value="ARAC-FAMILY TRANSCRIPTIONAL REGULATOR"/>
    <property type="match status" value="1"/>
</dbReference>
<feature type="domain" description="HTH araC/xylS-type" evidence="4">
    <location>
        <begin position="179"/>
        <end position="279"/>
    </location>
</feature>
<dbReference type="InterPro" id="IPR014710">
    <property type="entry name" value="RmlC-like_jellyroll"/>
</dbReference>
<dbReference type="Pfam" id="PF12833">
    <property type="entry name" value="HTH_18"/>
    <property type="match status" value="1"/>
</dbReference>
<dbReference type="InterPro" id="IPR018060">
    <property type="entry name" value="HTH_AraC"/>
</dbReference>
<proteinExistence type="predicted"/>
<protein>
    <submittedName>
        <fullName evidence="5">AraC family transcriptional regulator</fullName>
    </submittedName>
</protein>
<dbReference type="SUPFAM" id="SSF51182">
    <property type="entry name" value="RmlC-like cupins"/>
    <property type="match status" value="1"/>
</dbReference>
<dbReference type="InterPro" id="IPR013096">
    <property type="entry name" value="Cupin_2"/>
</dbReference>
<keyword evidence="1" id="KW-0805">Transcription regulation</keyword>
<dbReference type="Proteomes" id="UP000540519">
    <property type="component" value="Unassembled WGS sequence"/>
</dbReference>
<keyword evidence="2" id="KW-0238">DNA-binding</keyword>
<dbReference type="SMART" id="SM00342">
    <property type="entry name" value="HTH_ARAC"/>
    <property type="match status" value="1"/>
</dbReference>
<dbReference type="GO" id="GO:0043565">
    <property type="term" value="F:sequence-specific DNA binding"/>
    <property type="evidence" value="ECO:0007669"/>
    <property type="project" value="InterPro"/>
</dbReference>
<evidence type="ECO:0000313" key="5">
    <source>
        <dbReference type="EMBL" id="MUH34558.1"/>
    </source>
</evidence>
<reference evidence="5 6" key="1">
    <citation type="journal article" date="2019" name="Mar. Drugs">
        <title>Comparative Genomics and CAZyme Genome Repertoires of Marine Zobellia amurskyensis KMM 3526(T) and Zobellia laminariae KMM 3676(T).</title>
        <authorList>
            <person name="Chernysheva N."/>
            <person name="Bystritskaya E."/>
            <person name="Stenkova A."/>
            <person name="Golovkin I."/>
            <person name="Nedashkovskaya O."/>
            <person name="Isaeva M."/>
        </authorList>
    </citation>
    <scope>NUCLEOTIDE SEQUENCE [LARGE SCALE GENOMIC DNA]</scope>
    <source>
        <strain evidence="5 6">KMM 3526</strain>
    </source>
</reference>
<dbReference type="PANTHER" id="PTHR43280:SF2">
    <property type="entry name" value="HTH-TYPE TRANSCRIPTIONAL REGULATOR EXSA"/>
    <property type="match status" value="1"/>
</dbReference>
<keyword evidence="3" id="KW-0804">Transcription</keyword>
<keyword evidence="6" id="KW-1185">Reference proteome</keyword>
<evidence type="ECO:0000256" key="3">
    <source>
        <dbReference type="ARBA" id="ARBA00023163"/>
    </source>
</evidence>
<dbReference type="GO" id="GO:0003700">
    <property type="term" value="F:DNA-binding transcription factor activity"/>
    <property type="evidence" value="ECO:0007669"/>
    <property type="project" value="InterPro"/>
</dbReference>
<evidence type="ECO:0000313" key="6">
    <source>
        <dbReference type="Proteomes" id="UP000540519"/>
    </source>
</evidence>
<dbReference type="EMBL" id="RCNR01000002">
    <property type="protein sequence ID" value="MUH34558.1"/>
    <property type="molecule type" value="Genomic_DNA"/>
</dbReference>
<dbReference type="InterPro" id="IPR011051">
    <property type="entry name" value="RmlC_Cupin_sf"/>
</dbReference>
<accession>A0A7X2ZQK3</accession>
<evidence type="ECO:0000259" key="4">
    <source>
        <dbReference type="PROSITE" id="PS01124"/>
    </source>
</evidence>
<dbReference type="OrthoDB" id="1410704at2"/>
<gene>
    <name evidence="5" type="ORF">D9O36_01775</name>
</gene>
<evidence type="ECO:0000256" key="1">
    <source>
        <dbReference type="ARBA" id="ARBA00023015"/>
    </source>
</evidence>
<dbReference type="PROSITE" id="PS01124">
    <property type="entry name" value="HTH_ARAC_FAMILY_2"/>
    <property type="match status" value="1"/>
</dbReference>
<dbReference type="Gene3D" id="1.10.10.60">
    <property type="entry name" value="Homeodomain-like"/>
    <property type="match status" value="2"/>
</dbReference>
<dbReference type="InterPro" id="IPR009057">
    <property type="entry name" value="Homeodomain-like_sf"/>
</dbReference>
<evidence type="ECO:0000256" key="2">
    <source>
        <dbReference type="ARBA" id="ARBA00023125"/>
    </source>
</evidence>
<dbReference type="AlphaFoldDB" id="A0A7X2ZQK3"/>
<sequence>MKVHPFQIPKRLHQNLLVQVDREMVFYNKLHQHAEIQFTLIVKGKGKLIVGDSVHPFEEGNFFVIGPHSPHLFKNDKTDEMAHKISLFFTETTFGKSFFKLPDLEELQPLLDISKEGFQVIENTEAIKKTMMLLPDLEKLDRFVCFFSLLKNLIYADKKTLTNFISPKKMGSSQGQRMQTIFDYVVTHFQNEIDLNTISGKVHMTPNAFCKFFKQHTNKTFFQFLIELRIEHACQLLNRSDDRLSILEISEQSGFSSISNFNRQFKKLKKVIPSRFAAEQKRRKSIQDSI</sequence>
<comment type="caution">
    <text evidence="5">The sequence shown here is derived from an EMBL/GenBank/DDBJ whole genome shotgun (WGS) entry which is preliminary data.</text>
</comment>
<organism evidence="5 6">
    <name type="scientific">Zobellia amurskyensis</name>
    <dbReference type="NCBI Taxonomy" id="248905"/>
    <lineage>
        <taxon>Bacteria</taxon>
        <taxon>Pseudomonadati</taxon>
        <taxon>Bacteroidota</taxon>
        <taxon>Flavobacteriia</taxon>
        <taxon>Flavobacteriales</taxon>
        <taxon>Flavobacteriaceae</taxon>
        <taxon>Zobellia</taxon>
    </lineage>
</organism>
<name>A0A7X2ZQK3_9FLAO</name>
<dbReference type="Gene3D" id="2.60.120.10">
    <property type="entry name" value="Jelly Rolls"/>
    <property type="match status" value="1"/>
</dbReference>